<dbReference type="AlphaFoldDB" id="I3D5E1"/>
<gene>
    <name evidence="2" type="ORF">BD31_I0466</name>
</gene>
<dbReference type="EMBL" id="AEXL02000016">
    <property type="protein sequence ID" value="EIJ66934.1"/>
    <property type="molecule type" value="Genomic_DNA"/>
</dbReference>
<evidence type="ECO:0000313" key="2">
    <source>
        <dbReference type="EMBL" id="EIJ66934.1"/>
    </source>
</evidence>
<dbReference type="Pfam" id="PF00551">
    <property type="entry name" value="Formyl_trans_N"/>
    <property type="match status" value="1"/>
</dbReference>
<name>I3D5E1_9ARCH</name>
<dbReference type="SUPFAM" id="SSF53328">
    <property type="entry name" value="Formyltransferase"/>
    <property type="match status" value="1"/>
</dbReference>
<organism evidence="2 3">
    <name type="scientific">Candidatus Nitrosopumilus salarius BD31</name>
    <dbReference type="NCBI Taxonomy" id="859350"/>
    <lineage>
        <taxon>Archaea</taxon>
        <taxon>Nitrososphaerota</taxon>
        <taxon>Nitrososphaeria</taxon>
        <taxon>Nitrosopumilales</taxon>
        <taxon>Nitrosopumilaceae</taxon>
        <taxon>Nitrosopumilus</taxon>
    </lineage>
</organism>
<dbReference type="InterPro" id="IPR036477">
    <property type="entry name" value="Formyl_transf_N_sf"/>
</dbReference>
<keyword evidence="3" id="KW-1185">Reference proteome</keyword>
<evidence type="ECO:0000313" key="3">
    <source>
        <dbReference type="Proteomes" id="UP000003423"/>
    </source>
</evidence>
<dbReference type="RefSeq" id="WP_008296902.1">
    <property type="nucleotide sequence ID" value="NZ_AEXL02000016.1"/>
</dbReference>
<feature type="domain" description="Formyl transferase N-terminal" evidence="1">
    <location>
        <begin position="86"/>
        <end position="191"/>
    </location>
</feature>
<dbReference type="InterPro" id="IPR002376">
    <property type="entry name" value="Formyl_transf_N"/>
</dbReference>
<dbReference type="OrthoDB" id="199806at2157"/>
<dbReference type="PATRIC" id="fig|859350.6.peg.125"/>
<sequence length="267" mass="31264">MSDKLEILCISGNHRRHLYYLNEIAKKFDIKGSIIQKRENINPEPPKNISKKNRENFIFHFKTRDEKERQYFGKQEYPNHDILEVLPEQLNTTKSIEFIKMKNPNVVLIFGSDLIKDPLYSQLPKDSINLHLGLSPRYRGAAGLFWPFYFLEPNLAGSTFHHIISEPDAGEIIHQSLPTLQEQDGIHDVACKTVIASTQDMCKLLEIKQEKGFWKRFDQKGSGKNFLESDFRPEHLQLIYDLFNDKIVKEYLQGRIISKKMNIIKQF</sequence>
<reference evidence="2 3" key="1">
    <citation type="journal article" date="2012" name="J. Bacteriol.">
        <title>Genome sequence of "Candidatus Nitrosopumilus salaria" BD31, an ammonia-oxidizing archaeon from the San Francisco Bay estuary.</title>
        <authorList>
            <person name="Mosier A.C."/>
            <person name="Allen E.E."/>
            <person name="Kim M."/>
            <person name="Ferriera S."/>
            <person name="Francis C.A."/>
        </authorList>
    </citation>
    <scope>NUCLEOTIDE SEQUENCE [LARGE SCALE GENOMIC DNA]</scope>
    <source>
        <strain evidence="2 3">BD31</strain>
    </source>
</reference>
<proteinExistence type="predicted"/>
<dbReference type="Gene3D" id="3.40.50.170">
    <property type="entry name" value="Formyl transferase, N-terminal domain"/>
    <property type="match status" value="1"/>
</dbReference>
<evidence type="ECO:0000259" key="1">
    <source>
        <dbReference type="Pfam" id="PF00551"/>
    </source>
</evidence>
<comment type="caution">
    <text evidence="2">The sequence shown here is derived from an EMBL/GenBank/DDBJ whole genome shotgun (WGS) entry which is preliminary data.</text>
</comment>
<dbReference type="Proteomes" id="UP000003423">
    <property type="component" value="Unassembled WGS sequence"/>
</dbReference>
<accession>I3D5E1</accession>
<protein>
    <recommendedName>
        <fullName evidence="1">Formyl transferase N-terminal domain-containing protein</fullName>
    </recommendedName>
</protein>